<sequence length="77" mass="8426">MKLWKSGTFVLASLALIHLSAAQNSGRQNDSNENRGRDTTKSNRTTTTTTTTTQAPLPEGYERQVQEQSALKCSQLG</sequence>
<evidence type="ECO:0000256" key="2">
    <source>
        <dbReference type="SAM" id="SignalP"/>
    </source>
</evidence>
<dbReference type="AlphaFoldDB" id="A0A0B7C3Z4"/>
<feature type="compositionally biased region" description="Basic and acidic residues" evidence="1">
    <location>
        <begin position="30"/>
        <end position="41"/>
    </location>
</feature>
<evidence type="ECO:0000313" key="3">
    <source>
        <dbReference type="EMBL" id="CEL00194.1"/>
    </source>
</evidence>
<organism evidence="3">
    <name type="scientific">Arion vulgaris</name>
    <dbReference type="NCBI Taxonomy" id="1028688"/>
    <lineage>
        <taxon>Eukaryota</taxon>
        <taxon>Metazoa</taxon>
        <taxon>Spiralia</taxon>
        <taxon>Lophotrochozoa</taxon>
        <taxon>Mollusca</taxon>
        <taxon>Gastropoda</taxon>
        <taxon>Heterobranchia</taxon>
        <taxon>Euthyneura</taxon>
        <taxon>Panpulmonata</taxon>
        <taxon>Eupulmonata</taxon>
        <taxon>Stylommatophora</taxon>
        <taxon>Helicina</taxon>
        <taxon>Arionoidea</taxon>
        <taxon>Arionidae</taxon>
        <taxon>Arion</taxon>
    </lineage>
</organism>
<feature type="signal peptide" evidence="2">
    <location>
        <begin position="1"/>
        <end position="22"/>
    </location>
</feature>
<dbReference type="EMBL" id="HACG01053323">
    <property type="protein sequence ID" value="CEL00194.1"/>
    <property type="molecule type" value="Transcribed_RNA"/>
</dbReference>
<proteinExistence type="predicted"/>
<feature type="region of interest" description="Disordered" evidence="1">
    <location>
        <begin position="21"/>
        <end position="77"/>
    </location>
</feature>
<feature type="non-terminal residue" evidence="3">
    <location>
        <position position="77"/>
    </location>
</feature>
<name>A0A0B7C3Z4_9EUPU</name>
<feature type="chain" id="PRO_5002114006" evidence="2">
    <location>
        <begin position="23"/>
        <end position="77"/>
    </location>
</feature>
<gene>
    <name evidence="3" type="primary">ORF223091</name>
</gene>
<keyword evidence="2" id="KW-0732">Signal</keyword>
<reference evidence="3" key="1">
    <citation type="submission" date="2014-12" db="EMBL/GenBank/DDBJ databases">
        <title>Insight into the proteome of Arion vulgaris.</title>
        <authorList>
            <person name="Aradska J."/>
            <person name="Bulat T."/>
            <person name="Smidak R."/>
            <person name="Sarate P."/>
            <person name="Gangsoo J."/>
            <person name="Sialana F."/>
            <person name="Bilban M."/>
            <person name="Lubec G."/>
        </authorList>
    </citation>
    <scope>NUCLEOTIDE SEQUENCE</scope>
    <source>
        <tissue evidence="3">Skin</tissue>
    </source>
</reference>
<accession>A0A0B7C3Z4</accession>
<evidence type="ECO:0000256" key="1">
    <source>
        <dbReference type="SAM" id="MobiDB-lite"/>
    </source>
</evidence>
<protein>
    <submittedName>
        <fullName evidence="3">Uncharacterized protein</fullName>
    </submittedName>
</protein>
<feature type="compositionally biased region" description="Polar residues" evidence="1">
    <location>
        <begin position="66"/>
        <end position="77"/>
    </location>
</feature>